<dbReference type="InterPro" id="IPR029069">
    <property type="entry name" value="HotDog_dom_sf"/>
</dbReference>
<dbReference type="PANTHER" id="PTHR38110:SF4">
    <property type="entry name" value="THIOESTERASE-LIKE SUPERFAMILY-DOMAIN-CONTAINING PROTEIN"/>
    <property type="match status" value="1"/>
</dbReference>
<dbReference type="SUPFAM" id="SSF54637">
    <property type="entry name" value="Thioesterase/thiol ester dehydrase-isomerase"/>
    <property type="match status" value="1"/>
</dbReference>
<protein>
    <submittedName>
        <fullName evidence="4">Uncharacterized protein</fullName>
    </submittedName>
</protein>
<dbReference type="InterPro" id="IPR049450">
    <property type="entry name" value="ACOT8-like_C"/>
</dbReference>
<evidence type="ECO:0000256" key="1">
    <source>
        <dbReference type="SAM" id="MobiDB-lite"/>
    </source>
</evidence>
<dbReference type="Pfam" id="PF20789">
    <property type="entry name" value="4HBT_3C"/>
    <property type="match status" value="1"/>
</dbReference>
<sequence length="557" mass="62243">MAQTFKQETTPQQTGPLSYSVSPSDDWTTGPALNGGCVAAVVHSVAVKHFTTALAKYDQPDVHTFHIEYLRYCTTETLEINLIELKRGSSNCTIQLQVSQNEQLKAIALATSTNFAQSLGPTCNTQWTLKPPSTSTPDFRKVAANEPDSQWVPGLTKGEVFPMGCRILTLYERGGMQVDGLVDGWNGFIGEPMDATHVAFMCDFMPSMADTLLRNGETYDGRNHLRKMEEWAERNPGVVLEMETFLSEAANAKFSENTISLDIEFKKRLPEDGLRWTFSRVETKKLQGGRMDMDITICDKEMDLICSARQIVLVLDAKKSIATFTLHRRYKMTITQVACVGVNPGINIINPGTPEGRILAGIWRNVTTMVGGPQRVFWGLEVLNPSRIWIFVDWESIEKSENFTKNSAQEALQGFTKICTHSEFIKHVNLSPSSDVLCATITEIMLVYFPKDFSQSQKDEASAKLQLIINNSFGECSDVEKFAHGWGVENDFPVKGVRGNLGCVFTILVGWSGYKKQRTFHMTEAYQKALEAMRTLKGSISFHNLSSNFSVIERANE</sequence>
<reference evidence="4" key="1">
    <citation type="journal article" date="2020" name="BMC Genomics">
        <title>Correction to: Identification and distribution of gene clusters required for synthesis of sphingolipid metabolism inhibitors in diverse species of the filamentous fungus Fusarium.</title>
        <authorList>
            <person name="Kim H.S."/>
            <person name="Lohmar J.M."/>
            <person name="Busman M."/>
            <person name="Brown D.W."/>
            <person name="Naumann T.A."/>
            <person name="Divon H.H."/>
            <person name="Lysoe E."/>
            <person name="Uhlig S."/>
            <person name="Proctor R.H."/>
        </authorList>
    </citation>
    <scope>NUCLEOTIDE SEQUENCE</scope>
    <source>
        <strain evidence="4">NRRL 20472</strain>
    </source>
</reference>
<reference evidence="4" key="2">
    <citation type="submission" date="2020-05" db="EMBL/GenBank/DDBJ databases">
        <authorList>
            <person name="Kim H.-S."/>
            <person name="Proctor R.H."/>
            <person name="Brown D.W."/>
        </authorList>
    </citation>
    <scope>NUCLEOTIDE SEQUENCE</scope>
    <source>
        <strain evidence="4">NRRL 20472</strain>
    </source>
</reference>
<feature type="region of interest" description="Disordered" evidence="1">
    <location>
        <begin position="1"/>
        <end position="23"/>
    </location>
</feature>
<evidence type="ECO:0000313" key="4">
    <source>
        <dbReference type="EMBL" id="KAF4966743.1"/>
    </source>
</evidence>
<feature type="domain" description="Acyl-CoA thioesterase-like N-terminal HotDog" evidence="2">
    <location>
        <begin position="24"/>
        <end position="111"/>
    </location>
</feature>
<dbReference type="PANTHER" id="PTHR38110">
    <property type="entry name" value="CHROMOSOME 23, WHOLE GENOME SHOTGUN SEQUENCE"/>
    <property type="match status" value="1"/>
</dbReference>
<feature type="domain" description="Acyl-CoA thioesterase-like C-terminal" evidence="3">
    <location>
        <begin position="171"/>
        <end position="314"/>
    </location>
</feature>
<dbReference type="Gene3D" id="2.40.160.210">
    <property type="entry name" value="Acyl-CoA thioesterase, double hotdog domain"/>
    <property type="match status" value="1"/>
</dbReference>
<gene>
    <name evidence="4" type="ORF">FSARC_5608</name>
</gene>
<name>A0A8H4TZF3_9HYPO</name>
<accession>A0A8H4TZF3</accession>
<dbReference type="AlphaFoldDB" id="A0A8H4TZF3"/>
<dbReference type="Gene3D" id="3.30.70.100">
    <property type="match status" value="1"/>
</dbReference>
<keyword evidence="5" id="KW-1185">Reference proteome</keyword>
<dbReference type="InterPro" id="IPR042171">
    <property type="entry name" value="Acyl-CoA_hotdog"/>
</dbReference>
<dbReference type="InterPro" id="IPR049449">
    <property type="entry name" value="TesB_ACOT8-like_N"/>
</dbReference>
<dbReference type="InterPro" id="IPR052389">
    <property type="entry name" value="Sec_Metab_Biosynth-Assoc"/>
</dbReference>
<evidence type="ECO:0000259" key="3">
    <source>
        <dbReference type="Pfam" id="PF20789"/>
    </source>
</evidence>
<dbReference type="EMBL" id="JABEXW010000274">
    <property type="protein sequence ID" value="KAF4966743.1"/>
    <property type="molecule type" value="Genomic_DNA"/>
</dbReference>
<dbReference type="OrthoDB" id="2532955at2759"/>
<evidence type="ECO:0000313" key="5">
    <source>
        <dbReference type="Proteomes" id="UP000622797"/>
    </source>
</evidence>
<evidence type="ECO:0000259" key="2">
    <source>
        <dbReference type="Pfam" id="PF13622"/>
    </source>
</evidence>
<dbReference type="Pfam" id="PF13622">
    <property type="entry name" value="4HBT_3"/>
    <property type="match status" value="1"/>
</dbReference>
<organism evidence="4 5">
    <name type="scientific">Fusarium sarcochroum</name>
    <dbReference type="NCBI Taxonomy" id="1208366"/>
    <lineage>
        <taxon>Eukaryota</taxon>
        <taxon>Fungi</taxon>
        <taxon>Dikarya</taxon>
        <taxon>Ascomycota</taxon>
        <taxon>Pezizomycotina</taxon>
        <taxon>Sordariomycetes</taxon>
        <taxon>Hypocreomycetidae</taxon>
        <taxon>Hypocreales</taxon>
        <taxon>Nectriaceae</taxon>
        <taxon>Fusarium</taxon>
        <taxon>Fusarium lateritium species complex</taxon>
    </lineage>
</organism>
<dbReference type="Proteomes" id="UP000622797">
    <property type="component" value="Unassembled WGS sequence"/>
</dbReference>
<proteinExistence type="predicted"/>
<comment type="caution">
    <text evidence="4">The sequence shown here is derived from an EMBL/GenBank/DDBJ whole genome shotgun (WGS) entry which is preliminary data.</text>
</comment>